<comment type="pathway">
    <text evidence="2">Cell wall biogenesis; peptidoglycan biosynthesis.</text>
</comment>
<evidence type="ECO:0000256" key="3">
    <source>
        <dbReference type="ARBA" id="ARBA00022490"/>
    </source>
</evidence>
<keyword evidence="7" id="KW-0573">Peptidoglycan synthesis</keyword>
<dbReference type="PANTHER" id="PTHR43783:SF1">
    <property type="entry name" value="UDP-N-ACETYLGLUCOSAMINE 1-CARBOXYVINYLTRANSFERASE"/>
    <property type="match status" value="1"/>
</dbReference>
<dbReference type="GO" id="GO:0009252">
    <property type="term" value="P:peptidoglycan biosynthetic process"/>
    <property type="evidence" value="ECO:0007669"/>
    <property type="project" value="UniProtKB-KW"/>
</dbReference>
<comment type="catalytic activity">
    <reaction evidence="15">
        <text>phosphoenolpyruvate + UDP-N-acetyl-alpha-D-glucosamine = UDP-N-acetyl-3-O-(1-carboxyvinyl)-alpha-D-glucosamine + phosphate</text>
        <dbReference type="Rhea" id="RHEA:18681"/>
        <dbReference type="ChEBI" id="CHEBI:43474"/>
        <dbReference type="ChEBI" id="CHEBI:57705"/>
        <dbReference type="ChEBI" id="CHEBI:58702"/>
        <dbReference type="ChEBI" id="CHEBI:68483"/>
        <dbReference type="EC" id="2.5.1.7"/>
    </reaction>
</comment>
<evidence type="ECO:0000256" key="4">
    <source>
        <dbReference type="ARBA" id="ARBA00022618"/>
    </source>
</evidence>
<comment type="similarity">
    <text evidence="10">Belongs to the EPSP synthase family. MurA subfamily.</text>
</comment>
<accession>A0A644XWR2</accession>
<dbReference type="NCBIfam" id="TIGR01072">
    <property type="entry name" value="murA"/>
    <property type="match status" value="1"/>
</dbReference>
<dbReference type="GO" id="GO:0019277">
    <property type="term" value="P:UDP-N-acetylgalactosamine biosynthetic process"/>
    <property type="evidence" value="ECO:0007669"/>
    <property type="project" value="InterPro"/>
</dbReference>
<feature type="domain" description="Enolpyruvate transferase" evidence="16">
    <location>
        <begin position="7"/>
        <end position="414"/>
    </location>
</feature>
<keyword evidence="8" id="KW-0131">Cell cycle</keyword>
<dbReference type="InterPro" id="IPR005750">
    <property type="entry name" value="UDP_GlcNAc_COvinyl_MurA"/>
</dbReference>
<keyword evidence="6" id="KW-0133">Cell shape</keyword>
<dbReference type="SUPFAM" id="SSF55205">
    <property type="entry name" value="EPT/RTPC-like"/>
    <property type="match status" value="1"/>
</dbReference>
<keyword evidence="9" id="KW-0961">Cell wall biogenesis/degradation</keyword>
<dbReference type="CDD" id="cd01555">
    <property type="entry name" value="UdpNAET"/>
    <property type="match status" value="1"/>
</dbReference>
<dbReference type="GO" id="GO:0008760">
    <property type="term" value="F:UDP-N-acetylglucosamine 1-carboxyvinyltransferase activity"/>
    <property type="evidence" value="ECO:0007669"/>
    <property type="project" value="UniProtKB-EC"/>
</dbReference>
<evidence type="ECO:0000313" key="17">
    <source>
        <dbReference type="EMBL" id="MPM20539.1"/>
    </source>
</evidence>
<dbReference type="InterPro" id="IPR036968">
    <property type="entry name" value="Enolpyruvate_Tfrase_sf"/>
</dbReference>
<dbReference type="PANTHER" id="PTHR43783">
    <property type="entry name" value="UDP-N-ACETYLGLUCOSAMINE 1-CARBOXYVINYLTRANSFERASE"/>
    <property type="match status" value="1"/>
</dbReference>
<dbReference type="AlphaFoldDB" id="A0A644XWR2"/>
<evidence type="ECO:0000256" key="7">
    <source>
        <dbReference type="ARBA" id="ARBA00022984"/>
    </source>
</evidence>
<dbReference type="Gene3D" id="3.65.10.10">
    <property type="entry name" value="Enolpyruvate transferase domain"/>
    <property type="match status" value="2"/>
</dbReference>
<dbReference type="InterPro" id="IPR001986">
    <property type="entry name" value="Enolpyruvate_Tfrase_dom"/>
</dbReference>
<proteinExistence type="inferred from homology"/>
<evidence type="ECO:0000256" key="10">
    <source>
        <dbReference type="ARBA" id="ARBA00038367"/>
    </source>
</evidence>
<comment type="subcellular location">
    <subcellularLocation>
        <location evidence="1">Cytoplasm</location>
    </subcellularLocation>
</comment>
<comment type="caution">
    <text evidence="17">The sequence shown here is derived from an EMBL/GenBank/DDBJ whole genome shotgun (WGS) entry which is preliminary data.</text>
</comment>
<organism evidence="17">
    <name type="scientific">bioreactor metagenome</name>
    <dbReference type="NCBI Taxonomy" id="1076179"/>
    <lineage>
        <taxon>unclassified sequences</taxon>
        <taxon>metagenomes</taxon>
        <taxon>ecological metagenomes</taxon>
    </lineage>
</organism>
<gene>
    <name evidence="17" type="primary">murA_11</name>
    <name evidence="17" type="ORF">SDC9_66970</name>
</gene>
<keyword evidence="5 17" id="KW-0808">Transferase</keyword>
<dbReference type="EC" id="2.5.1.7" evidence="11"/>
<protein>
    <recommendedName>
        <fullName evidence="12">UDP-N-acetylglucosamine 1-carboxyvinyltransferase</fullName>
        <ecNumber evidence="11">2.5.1.7</ecNumber>
    </recommendedName>
    <alternativeName>
        <fullName evidence="13">Enoylpyruvate transferase</fullName>
    </alternativeName>
    <alternativeName>
        <fullName evidence="14">UDP-N-acetylglucosamine enolpyruvyl transferase</fullName>
    </alternativeName>
</protein>
<dbReference type="GO" id="GO:0008360">
    <property type="term" value="P:regulation of cell shape"/>
    <property type="evidence" value="ECO:0007669"/>
    <property type="project" value="UniProtKB-KW"/>
</dbReference>
<dbReference type="EMBL" id="VSSQ01003406">
    <property type="protein sequence ID" value="MPM20539.1"/>
    <property type="molecule type" value="Genomic_DNA"/>
</dbReference>
<sequence>MEKFIIDGGVPLSGTMIPSGNKNAALPLLAACLLTDEPIILHNLPDIQDVINMRKLIMSLGVDAVELSPNTWRIQAKSVRPTDLDPDLCRKIRASILLAGPMVARAGELTLPPPGGDVIGRRRVDTHMLALKKLGADIQYDRAFQFKAHGLHGADILLDEASVTATENAIMACVLAKGESVIRNAASEPHIQELCQFLNVLGARIRHIGSNTLKIEGVDKLHGGEFTIGPDYLEVVSFIGAAVVTHGSITIKDAGVQYLDMVRLVLGRLGVRWDVVGNDIVVPSDQELCVEMDLGGAIPTVNVNTWPAFPTDLMSIAIVLATQSKGTVLFHDWMYPSRMFFTDKLVGMGAQIVLCDPHRCIVQGPTKLYNEKMESPDIRAGMALVLASLSAQGRSVIRNVGQVDRGYERVDEKLRALGAKIERLNED</sequence>
<dbReference type="InterPro" id="IPR013792">
    <property type="entry name" value="RNA3'P_cycl/enolpyr_Trfase_a/b"/>
</dbReference>
<dbReference type="HAMAP" id="MF_00111">
    <property type="entry name" value="MurA"/>
    <property type="match status" value="1"/>
</dbReference>
<evidence type="ECO:0000256" key="2">
    <source>
        <dbReference type="ARBA" id="ARBA00004752"/>
    </source>
</evidence>
<evidence type="ECO:0000256" key="5">
    <source>
        <dbReference type="ARBA" id="ARBA00022679"/>
    </source>
</evidence>
<dbReference type="NCBIfam" id="NF006873">
    <property type="entry name" value="PRK09369.1"/>
    <property type="match status" value="1"/>
</dbReference>
<evidence type="ECO:0000256" key="15">
    <source>
        <dbReference type="ARBA" id="ARBA00047527"/>
    </source>
</evidence>
<evidence type="ECO:0000256" key="1">
    <source>
        <dbReference type="ARBA" id="ARBA00004496"/>
    </source>
</evidence>
<dbReference type="InterPro" id="IPR050068">
    <property type="entry name" value="MurA_subfamily"/>
</dbReference>
<evidence type="ECO:0000256" key="13">
    <source>
        <dbReference type="ARBA" id="ARBA00042443"/>
    </source>
</evidence>
<evidence type="ECO:0000256" key="9">
    <source>
        <dbReference type="ARBA" id="ARBA00023316"/>
    </source>
</evidence>
<keyword evidence="3" id="KW-0963">Cytoplasm</keyword>
<evidence type="ECO:0000256" key="8">
    <source>
        <dbReference type="ARBA" id="ARBA00023306"/>
    </source>
</evidence>
<dbReference type="Pfam" id="PF00275">
    <property type="entry name" value="EPSP_synthase"/>
    <property type="match status" value="1"/>
</dbReference>
<evidence type="ECO:0000256" key="12">
    <source>
        <dbReference type="ARBA" id="ARBA00039754"/>
    </source>
</evidence>
<name>A0A644XWR2_9ZZZZ</name>
<dbReference type="GO" id="GO:0071555">
    <property type="term" value="P:cell wall organization"/>
    <property type="evidence" value="ECO:0007669"/>
    <property type="project" value="UniProtKB-KW"/>
</dbReference>
<dbReference type="GO" id="GO:0051301">
    <property type="term" value="P:cell division"/>
    <property type="evidence" value="ECO:0007669"/>
    <property type="project" value="UniProtKB-KW"/>
</dbReference>
<reference evidence="17" key="1">
    <citation type="submission" date="2019-08" db="EMBL/GenBank/DDBJ databases">
        <authorList>
            <person name="Kucharzyk K."/>
            <person name="Murdoch R.W."/>
            <person name="Higgins S."/>
            <person name="Loffler F."/>
        </authorList>
    </citation>
    <scope>NUCLEOTIDE SEQUENCE</scope>
</reference>
<evidence type="ECO:0000256" key="6">
    <source>
        <dbReference type="ARBA" id="ARBA00022960"/>
    </source>
</evidence>
<dbReference type="GO" id="GO:0005737">
    <property type="term" value="C:cytoplasm"/>
    <property type="evidence" value="ECO:0007669"/>
    <property type="project" value="UniProtKB-SubCell"/>
</dbReference>
<evidence type="ECO:0000259" key="16">
    <source>
        <dbReference type="Pfam" id="PF00275"/>
    </source>
</evidence>
<keyword evidence="4" id="KW-0132">Cell division</keyword>
<evidence type="ECO:0000256" key="11">
    <source>
        <dbReference type="ARBA" id="ARBA00039108"/>
    </source>
</evidence>
<evidence type="ECO:0000256" key="14">
    <source>
        <dbReference type="ARBA" id="ARBA00042842"/>
    </source>
</evidence>